<gene>
    <name evidence="10" type="ORF">FGL95_05310</name>
</gene>
<dbReference type="SUPFAM" id="SSF52096">
    <property type="entry name" value="ClpP/crotonase"/>
    <property type="match status" value="1"/>
</dbReference>
<evidence type="ECO:0000256" key="6">
    <source>
        <dbReference type="ARBA" id="ARBA00023709"/>
    </source>
</evidence>
<comment type="catalytic activity">
    <reaction evidence="7">
        <text>a 4-saturated-(3S)-3-hydroxyacyl-CoA = a (3E)-enoyl-CoA + H2O</text>
        <dbReference type="Rhea" id="RHEA:20724"/>
        <dbReference type="ChEBI" id="CHEBI:15377"/>
        <dbReference type="ChEBI" id="CHEBI:58521"/>
        <dbReference type="ChEBI" id="CHEBI:137480"/>
        <dbReference type="EC" id="4.2.1.17"/>
    </reaction>
</comment>
<evidence type="ECO:0000256" key="1">
    <source>
        <dbReference type="ARBA" id="ARBA00002994"/>
    </source>
</evidence>
<keyword evidence="5" id="KW-0456">Lyase</keyword>
<evidence type="ECO:0000256" key="3">
    <source>
        <dbReference type="ARBA" id="ARBA00012076"/>
    </source>
</evidence>
<dbReference type="GO" id="GO:0006635">
    <property type="term" value="P:fatty acid beta-oxidation"/>
    <property type="evidence" value="ECO:0007669"/>
    <property type="project" value="TreeGrafter"/>
</dbReference>
<reference evidence="10 11" key="2">
    <citation type="submission" date="2020-06" db="EMBL/GenBank/DDBJ databases">
        <title>Antribacter stalactiti gen. nov., sp. nov., a new member of the family Nacardiaceae isolated from a cave.</title>
        <authorList>
            <person name="Kim I.S."/>
        </authorList>
    </citation>
    <scope>NUCLEOTIDE SEQUENCE [LARGE SCALE GENOMIC DNA]</scope>
    <source>
        <strain evidence="10 11">YC2-7</strain>
    </source>
</reference>
<accession>A0A848K9X5</accession>
<name>A0A848K9X5_9NOCA</name>
<dbReference type="Gene3D" id="3.90.226.10">
    <property type="entry name" value="2-enoyl-CoA Hydratase, Chain A, domain 1"/>
    <property type="match status" value="1"/>
</dbReference>
<dbReference type="Proteomes" id="UP000535543">
    <property type="component" value="Unassembled WGS sequence"/>
</dbReference>
<keyword evidence="10" id="KW-0413">Isomerase</keyword>
<dbReference type="FunFam" id="3.90.226.10:FF:000009">
    <property type="entry name" value="Carnitinyl-CoA dehydratase"/>
    <property type="match status" value="1"/>
</dbReference>
<dbReference type="GO" id="GO:0004300">
    <property type="term" value="F:enoyl-CoA hydratase activity"/>
    <property type="evidence" value="ECO:0007669"/>
    <property type="project" value="UniProtKB-EC"/>
</dbReference>
<comment type="caution">
    <text evidence="10">The sequence shown here is derived from an EMBL/GenBank/DDBJ whole genome shotgun (WGS) entry which is preliminary data.</text>
</comment>
<dbReference type="CDD" id="cd06558">
    <property type="entry name" value="crotonase-like"/>
    <property type="match status" value="1"/>
</dbReference>
<keyword evidence="11" id="KW-1185">Reference proteome</keyword>
<protein>
    <recommendedName>
        <fullName evidence="8">Probable enoyl-CoA hydratase EchA17</fullName>
        <ecNumber evidence="3">4.2.1.17</ecNumber>
    </recommendedName>
    <alternativeName>
        <fullName evidence="9">Probable enoyl-CoA hydratase echA17</fullName>
    </alternativeName>
</protein>
<dbReference type="PANTHER" id="PTHR11941">
    <property type="entry name" value="ENOYL-COA HYDRATASE-RELATED"/>
    <property type="match status" value="1"/>
</dbReference>
<comment type="catalytic activity">
    <reaction evidence="6">
        <text>a (3S)-3-hydroxyacyl-CoA = a (2E)-enoyl-CoA + H2O</text>
        <dbReference type="Rhea" id="RHEA:16105"/>
        <dbReference type="ChEBI" id="CHEBI:15377"/>
        <dbReference type="ChEBI" id="CHEBI:57318"/>
        <dbReference type="ChEBI" id="CHEBI:58856"/>
        <dbReference type="EC" id="4.2.1.17"/>
    </reaction>
</comment>
<evidence type="ECO:0000256" key="7">
    <source>
        <dbReference type="ARBA" id="ARBA00023717"/>
    </source>
</evidence>
<evidence type="ECO:0000256" key="4">
    <source>
        <dbReference type="ARBA" id="ARBA00023098"/>
    </source>
</evidence>
<dbReference type="GO" id="GO:0016853">
    <property type="term" value="F:isomerase activity"/>
    <property type="evidence" value="ECO:0007669"/>
    <property type="project" value="UniProtKB-KW"/>
</dbReference>
<proteinExistence type="inferred from homology"/>
<dbReference type="InterPro" id="IPR001753">
    <property type="entry name" value="Enoyl-CoA_hydra/iso"/>
</dbReference>
<dbReference type="AlphaFoldDB" id="A0A848K9X5"/>
<dbReference type="Pfam" id="PF00378">
    <property type="entry name" value="ECH_1"/>
    <property type="match status" value="1"/>
</dbReference>
<dbReference type="EC" id="4.2.1.17" evidence="3"/>
<comment type="function">
    <text evidence="1">Could possibly oxidize fatty acids using specific components.</text>
</comment>
<dbReference type="PANTHER" id="PTHR11941:SF169">
    <property type="entry name" value="(7AS)-7A-METHYL-1,5-DIOXO-2,3,5,6,7,7A-HEXAHYDRO-1H-INDENE-CARBOXYL-COA HYDROLASE"/>
    <property type="match status" value="1"/>
</dbReference>
<comment type="similarity">
    <text evidence="2">Belongs to the enoyl-CoA hydratase/isomerase family.</text>
</comment>
<sequence>MAEFVTLDVTDGIGTIRIARPPVNALDLQTHRELVAAAREADGNAEVRAVIVYGGEKVFAAGDDIKEMASFSPGQAALLAGDVQTALGCIATIGKPTVAAISGYALGGGLEVALGADRRIIGDNVKLGLPEILLGVIPAGGGTQRLVRLIGPSKAKDLIYTGRFVGPEEALAIGLVDEVVAPDEVYNAARKWAAQFVNGPARALAAAKAAIDGGLAGDLASGLDIERREFSALFGTNDVEIGMRSFLAEGPGRAKFTGE</sequence>
<evidence type="ECO:0000313" key="10">
    <source>
        <dbReference type="EMBL" id="NMN94456.1"/>
    </source>
</evidence>
<dbReference type="RefSeq" id="WP_169585106.1">
    <property type="nucleotide sequence ID" value="NZ_VCQU01000001.1"/>
</dbReference>
<dbReference type="InterPro" id="IPR029045">
    <property type="entry name" value="ClpP/crotonase-like_dom_sf"/>
</dbReference>
<evidence type="ECO:0000256" key="2">
    <source>
        <dbReference type="ARBA" id="ARBA00005254"/>
    </source>
</evidence>
<evidence type="ECO:0000256" key="9">
    <source>
        <dbReference type="ARBA" id="ARBA00073436"/>
    </source>
</evidence>
<evidence type="ECO:0000256" key="8">
    <source>
        <dbReference type="ARBA" id="ARBA00039456"/>
    </source>
</evidence>
<keyword evidence="4" id="KW-0443">Lipid metabolism</keyword>
<evidence type="ECO:0000313" key="11">
    <source>
        <dbReference type="Proteomes" id="UP000535543"/>
    </source>
</evidence>
<dbReference type="EMBL" id="VCQU01000001">
    <property type="protein sequence ID" value="NMN94456.1"/>
    <property type="molecule type" value="Genomic_DNA"/>
</dbReference>
<reference evidence="10 11" key="1">
    <citation type="submission" date="2019-05" db="EMBL/GenBank/DDBJ databases">
        <authorList>
            <person name="Lee S.D."/>
        </authorList>
    </citation>
    <scope>NUCLEOTIDE SEQUENCE [LARGE SCALE GENOMIC DNA]</scope>
    <source>
        <strain evidence="10 11">YC2-7</strain>
    </source>
</reference>
<organism evidence="10 11">
    <name type="scientific">Antrihabitans stalactiti</name>
    <dbReference type="NCBI Taxonomy" id="2584121"/>
    <lineage>
        <taxon>Bacteria</taxon>
        <taxon>Bacillati</taxon>
        <taxon>Actinomycetota</taxon>
        <taxon>Actinomycetes</taxon>
        <taxon>Mycobacteriales</taxon>
        <taxon>Nocardiaceae</taxon>
        <taxon>Antrihabitans</taxon>
    </lineage>
</organism>
<evidence type="ECO:0000256" key="5">
    <source>
        <dbReference type="ARBA" id="ARBA00023239"/>
    </source>
</evidence>